<reference evidence="2" key="1">
    <citation type="submission" date="2020-07" db="EMBL/GenBank/DDBJ databases">
        <title>Genome sequences of bacteria associated with the marine, planktonic diatom Thalassiosira profunda strain ECT2AJA-044.</title>
        <authorList>
            <person name="Gargas C.B."/>
            <person name="Roberts W.R."/>
            <person name="Alverson A.J."/>
        </authorList>
    </citation>
    <scope>NUCLEOTIDE SEQUENCE</scope>
    <source>
        <strain evidence="2">ECT2AJA-044</strain>
    </source>
</reference>
<dbReference type="Gene3D" id="3.30.530.20">
    <property type="match status" value="1"/>
</dbReference>
<accession>A0A975ENE4</accession>
<dbReference type="InterPro" id="IPR023393">
    <property type="entry name" value="START-like_dom_sf"/>
</dbReference>
<dbReference type="RefSeq" id="WP_209355906.1">
    <property type="nucleotide sequence ID" value="NZ_CP060010.1"/>
</dbReference>
<dbReference type="Pfam" id="PF10604">
    <property type="entry name" value="Polyketide_cyc2"/>
    <property type="match status" value="1"/>
</dbReference>
<dbReference type="KEGG" id="cact:HZ995_12105"/>
<dbReference type="SUPFAM" id="SSF55961">
    <property type="entry name" value="Bet v1-like"/>
    <property type="match status" value="1"/>
</dbReference>
<name>A0A975ENE4_9RHOB</name>
<protein>
    <submittedName>
        <fullName evidence="2">SRPBCC domain-containing protein</fullName>
    </submittedName>
</protein>
<organism evidence="2 3">
    <name type="scientific">Cognatishimia activa</name>
    <dbReference type="NCBI Taxonomy" id="1715691"/>
    <lineage>
        <taxon>Bacteria</taxon>
        <taxon>Pseudomonadati</taxon>
        <taxon>Pseudomonadota</taxon>
        <taxon>Alphaproteobacteria</taxon>
        <taxon>Rhodobacterales</taxon>
        <taxon>Paracoccaceae</taxon>
        <taxon>Cognatishimia</taxon>
    </lineage>
</organism>
<evidence type="ECO:0000256" key="1">
    <source>
        <dbReference type="SAM" id="SignalP"/>
    </source>
</evidence>
<dbReference type="CDD" id="cd07822">
    <property type="entry name" value="SRPBCC_4"/>
    <property type="match status" value="1"/>
</dbReference>
<gene>
    <name evidence="2" type="ORF">HZ995_12105</name>
</gene>
<evidence type="ECO:0000313" key="3">
    <source>
        <dbReference type="Proteomes" id="UP000665026"/>
    </source>
</evidence>
<dbReference type="AlphaFoldDB" id="A0A975ENE4"/>
<proteinExistence type="predicted"/>
<feature type="signal peptide" evidence="1">
    <location>
        <begin position="1"/>
        <end position="21"/>
    </location>
</feature>
<feature type="chain" id="PRO_5037860267" evidence="1">
    <location>
        <begin position="22"/>
        <end position="161"/>
    </location>
</feature>
<sequence length="161" mass="17511">MLMNILTYGAIAVALTAAVGALTTKTFHVETVIAAPAEQIWGVLTDTAAYPDWNPTFVEVQGAYAQGGKVLNKVQDPSGSVLEMTATVATLTPAQELRQKGGVPLVITFDHRWILEPVEGGTKVTQHEVDRGLYLWFWNSDWIEPAYAKTNAALKARVEAQ</sequence>
<dbReference type="EMBL" id="CP060010">
    <property type="protein sequence ID" value="QTN35219.1"/>
    <property type="molecule type" value="Genomic_DNA"/>
</dbReference>
<dbReference type="InterPro" id="IPR019587">
    <property type="entry name" value="Polyketide_cyclase/dehydratase"/>
</dbReference>
<keyword evidence="1" id="KW-0732">Signal</keyword>
<evidence type="ECO:0000313" key="2">
    <source>
        <dbReference type="EMBL" id="QTN35219.1"/>
    </source>
</evidence>
<dbReference type="Proteomes" id="UP000665026">
    <property type="component" value="Chromosome"/>
</dbReference>